<evidence type="ECO:0000313" key="2">
    <source>
        <dbReference type="Proteomes" id="UP000289340"/>
    </source>
</evidence>
<dbReference type="EMBL" id="QZWG01000016">
    <property type="protein sequence ID" value="RZB59976.1"/>
    <property type="molecule type" value="Genomic_DNA"/>
</dbReference>
<accession>A0A445GFD2</accession>
<keyword evidence="2" id="KW-1185">Reference proteome</keyword>
<evidence type="ECO:0000313" key="1">
    <source>
        <dbReference type="EMBL" id="RZB59976.1"/>
    </source>
</evidence>
<dbReference type="PANTHER" id="PTHR47680">
    <property type="entry name" value="SHEWANELLA-LIKE PROTEIN PHOSPHATASE 2"/>
    <property type="match status" value="1"/>
</dbReference>
<sequence>MEGIPSSFRGVREVFHDGFRARVATLWPNVFVHGVCCRSTLRTAGRRSTRRFGIGLTGLTAQPMVGINGICDNRAIWIDVGLSKGCGDGLPEVLEISGNSGLRILTANPLYQNKGNVDDDVGKEQWLGEHGGPRQVEVKA</sequence>
<dbReference type="PANTHER" id="PTHR47680:SF2">
    <property type="entry name" value="SHEWANELLA-LIKE PROTEIN PHOSPHATASE 2"/>
    <property type="match status" value="1"/>
</dbReference>
<dbReference type="Proteomes" id="UP000289340">
    <property type="component" value="Chromosome 16"/>
</dbReference>
<protein>
    <submittedName>
        <fullName evidence="1">Shewanella-like protein phosphatase 2</fullName>
    </submittedName>
</protein>
<reference evidence="1 2" key="1">
    <citation type="submission" date="2018-09" db="EMBL/GenBank/DDBJ databases">
        <title>A high-quality reference genome of wild soybean provides a powerful tool to mine soybean genomes.</title>
        <authorList>
            <person name="Xie M."/>
            <person name="Chung C.Y.L."/>
            <person name="Li M.-W."/>
            <person name="Wong F.-L."/>
            <person name="Chan T.-F."/>
            <person name="Lam H.-M."/>
        </authorList>
    </citation>
    <scope>NUCLEOTIDE SEQUENCE [LARGE SCALE GENOMIC DNA]</scope>
    <source>
        <strain evidence="2">cv. W05</strain>
        <tissue evidence="1">Hypocotyl of etiolated seedlings</tissue>
    </source>
</reference>
<organism evidence="1 2">
    <name type="scientific">Glycine soja</name>
    <name type="common">Wild soybean</name>
    <dbReference type="NCBI Taxonomy" id="3848"/>
    <lineage>
        <taxon>Eukaryota</taxon>
        <taxon>Viridiplantae</taxon>
        <taxon>Streptophyta</taxon>
        <taxon>Embryophyta</taxon>
        <taxon>Tracheophyta</taxon>
        <taxon>Spermatophyta</taxon>
        <taxon>Magnoliopsida</taxon>
        <taxon>eudicotyledons</taxon>
        <taxon>Gunneridae</taxon>
        <taxon>Pentapetalae</taxon>
        <taxon>rosids</taxon>
        <taxon>fabids</taxon>
        <taxon>Fabales</taxon>
        <taxon>Fabaceae</taxon>
        <taxon>Papilionoideae</taxon>
        <taxon>50 kb inversion clade</taxon>
        <taxon>NPAAA clade</taxon>
        <taxon>indigoferoid/millettioid clade</taxon>
        <taxon>Phaseoleae</taxon>
        <taxon>Glycine</taxon>
        <taxon>Glycine subgen. Soja</taxon>
    </lineage>
</organism>
<gene>
    <name evidence="1" type="ORF">D0Y65_042951</name>
</gene>
<proteinExistence type="predicted"/>
<comment type="caution">
    <text evidence="1">The sequence shown here is derived from an EMBL/GenBank/DDBJ whole genome shotgun (WGS) entry which is preliminary data.</text>
</comment>
<name>A0A445GFD2_GLYSO</name>
<dbReference type="AlphaFoldDB" id="A0A445GFD2"/>